<dbReference type="EMBL" id="JASNJD010000003">
    <property type="protein sequence ID" value="MDK3016952.1"/>
    <property type="molecule type" value="Genomic_DNA"/>
</dbReference>
<dbReference type="InterPro" id="IPR011723">
    <property type="entry name" value="Znf/thioredoxin_put"/>
</dbReference>
<comment type="caution">
    <text evidence="4">The sequence shown here is derived from an EMBL/GenBank/DDBJ whole genome shotgun (WGS) entry which is preliminary data.</text>
</comment>
<keyword evidence="2" id="KW-0812">Transmembrane</keyword>
<protein>
    <submittedName>
        <fullName evidence="4">Zinc-ribbon domain-containing protein</fullName>
    </submittedName>
</protein>
<feature type="compositionally biased region" description="Basic and acidic residues" evidence="1">
    <location>
        <begin position="168"/>
        <end position="186"/>
    </location>
</feature>
<accession>A0ABT7EX88</accession>
<evidence type="ECO:0000313" key="4">
    <source>
        <dbReference type="EMBL" id="MDK3016952.1"/>
    </source>
</evidence>
<keyword evidence="2" id="KW-0472">Membrane</keyword>
<feature type="compositionally biased region" description="Basic and acidic residues" evidence="1">
    <location>
        <begin position="139"/>
        <end position="156"/>
    </location>
</feature>
<feature type="compositionally biased region" description="Pro residues" evidence="1">
    <location>
        <begin position="70"/>
        <end position="83"/>
    </location>
</feature>
<feature type="transmembrane region" description="Helical" evidence="2">
    <location>
        <begin position="252"/>
        <end position="271"/>
    </location>
</feature>
<evidence type="ECO:0000313" key="5">
    <source>
        <dbReference type="Proteomes" id="UP001243757"/>
    </source>
</evidence>
<sequence length="311" mass="33612">MRLTCPNCGAQYEVPDEVIPPEGRDVQCSNCSHTWFQAHPAHPEGLLEDEAELLEEEEELRAAVTGEDWTPPPEPEAPTPPRTPEWDAPEEETAAAEEIAEDAPEAWDEEEDDEEIVEAAAPPPAAPARAAIDTSVADILREEAERETRLRARESGSLESQPELGLESYDRDDTDLRARQAQDRMARLQGGTAEPEPSEDAATDPATGSRRDLLPDIEEINSTLRAGGTGARPAAAEESAETRGDARGGSTMVRGFAVALLIGAALLLVYVNAPRIARAVPQADPMLSAYVAMVDQARYWVDSTLGGTRPE</sequence>
<keyword evidence="2" id="KW-1133">Transmembrane helix</keyword>
<name>A0ABT7EX88_9RHOB</name>
<feature type="compositionally biased region" description="Acidic residues" evidence="1">
    <location>
        <begin position="87"/>
        <end position="117"/>
    </location>
</feature>
<dbReference type="NCBIfam" id="TIGR02098">
    <property type="entry name" value="MJ0042_CXXC"/>
    <property type="match status" value="1"/>
</dbReference>
<gene>
    <name evidence="4" type="ORF">QO033_04645</name>
</gene>
<evidence type="ECO:0000259" key="3">
    <source>
        <dbReference type="Pfam" id="PF13717"/>
    </source>
</evidence>
<keyword evidence="5" id="KW-1185">Reference proteome</keyword>
<reference evidence="4 5" key="1">
    <citation type="submission" date="2023-05" db="EMBL/GenBank/DDBJ databases">
        <title>Pseudodonghicola sp. nov.</title>
        <authorList>
            <person name="Huang J."/>
        </authorList>
    </citation>
    <scope>NUCLEOTIDE SEQUENCE [LARGE SCALE GENOMIC DNA]</scope>
    <source>
        <strain evidence="4 5">IC7</strain>
    </source>
</reference>
<feature type="domain" description="Zinc finger/thioredoxin putative" evidence="3">
    <location>
        <begin position="1"/>
        <end position="36"/>
    </location>
</feature>
<dbReference type="Proteomes" id="UP001243757">
    <property type="component" value="Unassembled WGS sequence"/>
</dbReference>
<evidence type="ECO:0000256" key="2">
    <source>
        <dbReference type="SAM" id="Phobius"/>
    </source>
</evidence>
<feature type="region of interest" description="Disordered" evidence="1">
    <location>
        <begin position="61"/>
        <end position="248"/>
    </location>
</feature>
<proteinExistence type="predicted"/>
<dbReference type="RefSeq" id="WP_284479774.1">
    <property type="nucleotide sequence ID" value="NZ_JASNJD010000003.1"/>
</dbReference>
<organism evidence="4 5">
    <name type="scientific">Pseudodonghicola flavimaris</name>
    <dbReference type="NCBI Taxonomy" id="3050036"/>
    <lineage>
        <taxon>Bacteria</taxon>
        <taxon>Pseudomonadati</taxon>
        <taxon>Pseudomonadota</taxon>
        <taxon>Alphaproteobacteria</taxon>
        <taxon>Rhodobacterales</taxon>
        <taxon>Paracoccaceae</taxon>
        <taxon>Pseudodonghicola</taxon>
    </lineage>
</organism>
<dbReference type="Pfam" id="PF13717">
    <property type="entry name" value="Zn_ribbon_4"/>
    <property type="match status" value="1"/>
</dbReference>
<evidence type="ECO:0000256" key="1">
    <source>
        <dbReference type="SAM" id="MobiDB-lite"/>
    </source>
</evidence>